<dbReference type="SUPFAM" id="SSF53756">
    <property type="entry name" value="UDP-Glycosyltransferase/glycogen phosphorylase"/>
    <property type="match status" value="1"/>
</dbReference>
<dbReference type="RefSeq" id="WP_248353796.1">
    <property type="nucleotide sequence ID" value="NZ_AP025591.1"/>
</dbReference>
<dbReference type="Pfam" id="PF04101">
    <property type="entry name" value="Glyco_tran_28_C"/>
    <property type="match status" value="1"/>
</dbReference>
<reference evidence="3" key="1">
    <citation type="journal article" date="2022" name="Int. J. Syst. Evol. Microbiol.">
        <title>Anaeromyxobacter oryzae sp. nov., Anaeromyxobacter diazotrophicus sp. nov. and Anaeromyxobacter paludicola sp. nov., isolated from paddy soils.</title>
        <authorList>
            <person name="Itoh H."/>
            <person name="Xu Z."/>
            <person name="Mise K."/>
            <person name="Masuda Y."/>
            <person name="Ushijima N."/>
            <person name="Hayakawa C."/>
            <person name="Shiratori Y."/>
            <person name="Senoo K."/>
        </authorList>
    </citation>
    <scope>NUCLEOTIDE SEQUENCE [LARGE SCALE GENOMIC DNA]</scope>
    <source>
        <strain evidence="3">Red232</strain>
    </source>
</reference>
<keyword evidence="3" id="KW-1185">Reference proteome</keyword>
<protein>
    <recommendedName>
        <fullName evidence="1">Glycosyl transferase family 28 C-terminal domain-containing protein</fullName>
    </recommendedName>
</protein>
<accession>A0ABM7X089</accession>
<organism evidence="2 3">
    <name type="scientific">Anaeromyxobacter oryzae</name>
    <dbReference type="NCBI Taxonomy" id="2918170"/>
    <lineage>
        <taxon>Bacteria</taxon>
        <taxon>Pseudomonadati</taxon>
        <taxon>Myxococcota</taxon>
        <taxon>Myxococcia</taxon>
        <taxon>Myxococcales</taxon>
        <taxon>Cystobacterineae</taxon>
        <taxon>Anaeromyxobacteraceae</taxon>
        <taxon>Anaeromyxobacter</taxon>
    </lineage>
</organism>
<evidence type="ECO:0000313" key="2">
    <source>
        <dbReference type="EMBL" id="BDG05209.1"/>
    </source>
</evidence>
<dbReference type="Proteomes" id="UP001162891">
    <property type="component" value="Chromosome"/>
</dbReference>
<dbReference type="EMBL" id="AP025591">
    <property type="protein sequence ID" value="BDG05209.1"/>
    <property type="molecule type" value="Genomic_DNA"/>
</dbReference>
<proteinExistence type="predicted"/>
<feature type="domain" description="Glycosyl transferase family 28 C-terminal" evidence="1">
    <location>
        <begin position="288"/>
        <end position="375"/>
    </location>
</feature>
<name>A0ABM7X089_9BACT</name>
<evidence type="ECO:0000259" key="1">
    <source>
        <dbReference type="Pfam" id="PF04101"/>
    </source>
</evidence>
<dbReference type="InterPro" id="IPR007235">
    <property type="entry name" value="Glyco_trans_28_C"/>
</dbReference>
<gene>
    <name evidence="2" type="ORF">AMOR_42050</name>
</gene>
<dbReference type="PANTHER" id="PTHR21015">
    <property type="entry name" value="UDP-N-ACETYLGLUCOSAMINE--N-ACETYLMURAMYL-(PENTAPEPTIDE) PYROPHOSPHORYL-UNDECAPRENOL N-ACETYLGLUCOSAMINE TRANSFERASE 1"/>
    <property type="match status" value="1"/>
</dbReference>
<sequence>MSRILFISGSIGLGHAGRDLAIARALRARSPGVEITWLAGEPARSVLRDAGEAMHPRGDRYASDSDPADAAATLGGLNLFRYLMRARGQWAANARLVGELVRDERFDAVVADEAYEVVVALVRHQIAMPMPLVMIYDFLGLDATTASPFERLGVEFWNRVWAQDRKIFTGGKDVALFVGEPEDVPDRPLGLGLPSRRAHAVAHYRFVGYVLPFDLEEVADRARVRAELGYGAGPLVLASVGGTAAGGDLLQACGRAFPLLTPRYPALRMKLVCGPRIPRASIAVPMGVEVVGYVPALYRHLAACDMAVVQGGGTTTLELTALRRPFVYVPLEGQCEQELVAGRVARHGAGIRLSRRDLTPERLAELIVASVGKEATWPAIRADGANVAAGAIAEAIARRAATAA</sequence>
<dbReference type="Gene3D" id="3.40.50.2000">
    <property type="entry name" value="Glycogen Phosphorylase B"/>
    <property type="match status" value="2"/>
</dbReference>
<evidence type="ECO:0000313" key="3">
    <source>
        <dbReference type="Proteomes" id="UP001162891"/>
    </source>
</evidence>
<dbReference type="PANTHER" id="PTHR21015:SF22">
    <property type="entry name" value="GLYCOSYLTRANSFERASE"/>
    <property type="match status" value="1"/>
</dbReference>